<evidence type="ECO:0000313" key="1">
    <source>
        <dbReference type="EMBL" id="KAL3793284.1"/>
    </source>
</evidence>
<name>A0ABD3PYS3_9STRA</name>
<dbReference type="Proteomes" id="UP001516023">
    <property type="component" value="Unassembled WGS sequence"/>
</dbReference>
<reference evidence="1 2" key="1">
    <citation type="journal article" date="2020" name="G3 (Bethesda)">
        <title>Improved Reference Genome for Cyclotella cryptica CCMP332, a Model for Cell Wall Morphogenesis, Salinity Adaptation, and Lipid Production in Diatoms (Bacillariophyta).</title>
        <authorList>
            <person name="Roberts W.R."/>
            <person name="Downey K.M."/>
            <person name="Ruck E.C."/>
            <person name="Traller J.C."/>
            <person name="Alverson A.J."/>
        </authorList>
    </citation>
    <scope>NUCLEOTIDE SEQUENCE [LARGE SCALE GENOMIC DNA]</scope>
    <source>
        <strain evidence="1 2">CCMP332</strain>
    </source>
</reference>
<dbReference type="Gene3D" id="3.40.430.10">
    <property type="entry name" value="Dihydrofolate Reductase, subunit A"/>
    <property type="match status" value="1"/>
</dbReference>
<dbReference type="AlphaFoldDB" id="A0ABD3PYS3"/>
<accession>A0ABD3PYS3</accession>
<keyword evidence="2" id="KW-1185">Reference proteome</keyword>
<dbReference type="SUPFAM" id="SSF53597">
    <property type="entry name" value="Dihydrofolate reductase-like"/>
    <property type="match status" value="1"/>
</dbReference>
<evidence type="ECO:0008006" key="3">
    <source>
        <dbReference type="Google" id="ProtNLM"/>
    </source>
</evidence>
<dbReference type="InterPro" id="IPR024072">
    <property type="entry name" value="DHFR-like_dom_sf"/>
</dbReference>
<organism evidence="1 2">
    <name type="scientific">Cyclotella cryptica</name>
    <dbReference type="NCBI Taxonomy" id="29204"/>
    <lineage>
        <taxon>Eukaryota</taxon>
        <taxon>Sar</taxon>
        <taxon>Stramenopiles</taxon>
        <taxon>Ochrophyta</taxon>
        <taxon>Bacillariophyta</taxon>
        <taxon>Coscinodiscophyceae</taxon>
        <taxon>Thalassiosirophycidae</taxon>
        <taxon>Stephanodiscales</taxon>
        <taxon>Stephanodiscaceae</taxon>
        <taxon>Cyclotella</taxon>
    </lineage>
</organism>
<dbReference type="EMBL" id="JABMIG020000092">
    <property type="protein sequence ID" value="KAL3793284.1"/>
    <property type="molecule type" value="Genomic_DNA"/>
</dbReference>
<protein>
    <recommendedName>
        <fullName evidence="3">Dihydrofolate reductase</fullName>
    </recommendedName>
</protein>
<evidence type="ECO:0000313" key="2">
    <source>
        <dbReference type="Proteomes" id="UP001516023"/>
    </source>
</evidence>
<sequence>MTRDKILIIGRKSFVEEDPTGENVRHARACVVLSRKMDHDALFALKRRRANGPELRLARSFEEALCVAQELRIAESHDEKSSKRNRQFDSSLFGGEEGIDCWIAGGEGIYREALQHQNLRKVSLTFVDITIDENLNHNRVTFFPLDEFRQIGFEEVSRSVNGICTFCLFERRE</sequence>
<comment type="caution">
    <text evidence="1">The sequence shown here is derived from an EMBL/GenBank/DDBJ whole genome shotgun (WGS) entry which is preliminary data.</text>
</comment>
<gene>
    <name evidence="1" type="ORF">HJC23_003794</name>
</gene>
<proteinExistence type="predicted"/>